<dbReference type="InterPro" id="IPR019670">
    <property type="entry name" value="DUF2523"/>
</dbReference>
<gene>
    <name evidence="2" type="ORF">VA599_06025</name>
</gene>
<proteinExistence type="predicted"/>
<keyword evidence="3" id="KW-1185">Reference proteome</keyword>
<dbReference type="Pfam" id="PF10734">
    <property type="entry name" value="DUF2523"/>
    <property type="match status" value="1"/>
</dbReference>
<comment type="caution">
    <text evidence="2">The sequence shown here is derived from an EMBL/GenBank/DDBJ whole genome shotgun (WGS) entry which is preliminary data.</text>
</comment>
<feature type="transmembrane region" description="Helical" evidence="1">
    <location>
        <begin position="71"/>
        <end position="92"/>
    </location>
</feature>
<name>A0ABV0CGL6_9NEIS</name>
<accession>A0ABV0CGL6</accession>
<protein>
    <submittedName>
        <fullName evidence="2">DUF2523 family protein</fullName>
    </submittedName>
</protein>
<evidence type="ECO:0000313" key="3">
    <source>
        <dbReference type="Proteomes" id="UP001405405"/>
    </source>
</evidence>
<reference evidence="2 3" key="1">
    <citation type="submission" date="2023-12" db="EMBL/GenBank/DDBJ databases">
        <title>Chromobacterium sp. strain TRC.1.1.SA producing antimicrobial pigment.</title>
        <authorList>
            <person name="Verma N."/>
            <person name="Choksket S."/>
            <person name="Pinnaka A.K."/>
            <person name="Korpole S."/>
        </authorList>
    </citation>
    <scope>NUCLEOTIDE SEQUENCE [LARGE SCALE GENOMIC DNA]</scope>
    <source>
        <strain evidence="2 3">TRC1.1.SA</strain>
    </source>
</reference>
<keyword evidence="1" id="KW-0812">Transmembrane</keyword>
<keyword evidence="1" id="KW-1133">Transmembrane helix</keyword>
<dbReference type="EMBL" id="JAYFSJ010000003">
    <property type="protein sequence ID" value="MEN7430297.1"/>
    <property type="molecule type" value="Genomic_DNA"/>
</dbReference>
<sequence length="104" mass="11231">MPAALFGILLSALNTALGFVLRSVLVKFVTFFALFFVVKEFVNVLVNSQLYPGATAASNLSSALSGMPADVWYFLDLFSASTGFSVVLSAYATRFIIRRIPLIG</sequence>
<dbReference type="Proteomes" id="UP001405405">
    <property type="component" value="Unassembled WGS sequence"/>
</dbReference>
<organism evidence="2 3">
    <name type="scientific">Chromobacterium indicum</name>
    <dbReference type="NCBI Taxonomy" id="3110228"/>
    <lineage>
        <taxon>Bacteria</taxon>
        <taxon>Pseudomonadati</taxon>
        <taxon>Pseudomonadota</taxon>
        <taxon>Betaproteobacteria</taxon>
        <taxon>Neisseriales</taxon>
        <taxon>Chromobacteriaceae</taxon>
        <taxon>Chromobacterium</taxon>
    </lineage>
</organism>
<keyword evidence="1" id="KW-0472">Membrane</keyword>
<evidence type="ECO:0000313" key="2">
    <source>
        <dbReference type="EMBL" id="MEN7430297.1"/>
    </source>
</evidence>
<dbReference type="RefSeq" id="WP_346787936.1">
    <property type="nucleotide sequence ID" value="NZ_JAYFSJ010000003.1"/>
</dbReference>
<evidence type="ECO:0000256" key="1">
    <source>
        <dbReference type="SAM" id="Phobius"/>
    </source>
</evidence>